<proteinExistence type="predicted"/>
<evidence type="ECO:0000256" key="1">
    <source>
        <dbReference type="SAM" id="Phobius"/>
    </source>
</evidence>
<keyword evidence="1" id="KW-0472">Membrane</keyword>
<organism evidence="2">
    <name type="scientific">viral metagenome</name>
    <dbReference type="NCBI Taxonomy" id="1070528"/>
    <lineage>
        <taxon>unclassified sequences</taxon>
        <taxon>metagenomes</taxon>
        <taxon>organismal metagenomes</taxon>
    </lineage>
</organism>
<feature type="transmembrane region" description="Helical" evidence="1">
    <location>
        <begin position="6"/>
        <end position="24"/>
    </location>
</feature>
<evidence type="ECO:0000313" key="2">
    <source>
        <dbReference type="EMBL" id="QHS94565.1"/>
    </source>
</evidence>
<sequence length="62" mass="7289">MKDITVLLPLIFYTTFIIVAVYAYPSNMESNDTPEIYEDDKNIIYPPNNDKYHIMSSYHLNV</sequence>
<accession>A0A6C0BQ42</accession>
<keyword evidence="1" id="KW-0812">Transmembrane</keyword>
<protein>
    <submittedName>
        <fullName evidence="2">Uncharacterized protein</fullName>
    </submittedName>
</protein>
<name>A0A6C0BQ42_9ZZZZ</name>
<keyword evidence="1" id="KW-1133">Transmembrane helix</keyword>
<reference evidence="2" key="1">
    <citation type="journal article" date="2020" name="Nature">
        <title>Giant virus diversity and host interactions through global metagenomics.</title>
        <authorList>
            <person name="Schulz F."/>
            <person name="Roux S."/>
            <person name="Paez-Espino D."/>
            <person name="Jungbluth S."/>
            <person name="Walsh D.A."/>
            <person name="Denef V.J."/>
            <person name="McMahon K.D."/>
            <person name="Konstantinidis K.T."/>
            <person name="Eloe-Fadrosh E.A."/>
            <person name="Kyrpides N.C."/>
            <person name="Woyke T."/>
        </authorList>
    </citation>
    <scope>NUCLEOTIDE SEQUENCE</scope>
    <source>
        <strain evidence="2">GVMAG-M-3300018416-45</strain>
    </source>
</reference>
<dbReference type="EMBL" id="MN739226">
    <property type="protein sequence ID" value="QHS94565.1"/>
    <property type="molecule type" value="Genomic_DNA"/>
</dbReference>
<dbReference type="AlphaFoldDB" id="A0A6C0BQ42"/>